<reference evidence="3" key="1">
    <citation type="submission" date="2023-07" db="EMBL/GenBank/DDBJ databases">
        <title>Chromosome-level genome assembly of Artemia franciscana.</title>
        <authorList>
            <person name="Jo E."/>
        </authorList>
    </citation>
    <scope>NUCLEOTIDE SEQUENCE</scope>
    <source>
        <tissue evidence="3">Whole body</tissue>
    </source>
</reference>
<evidence type="ECO:0000313" key="3">
    <source>
        <dbReference type="EMBL" id="KAK2712273.1"/>
    </source>
</evidence>
<keyword evidence="4" id="KW-1185">Reference proteome</keyword>
<proteinExistence type="predicted"/>
<sequence>VSLWSGEAVFNNLDLRLETIESELSLPFKLSSGHIHELKIYVPWTKLASESIVITVNTIECTLNLKDINTESDSASESSFIARKKQRKQEPVVPPTYLQSLISRIINNIVLEFNNVILKYAEDDIVLSLNAPRVSYKAANADWKAAFSDIASPDFIARKLLTVTDLTVCLDKRNSLGKIDVFQEPLLYRSSLEGRLYMQYNSAYSVEPHTYRMDFFCNKLDFSMSDSQLPMFIRLLDLAYALHSGYFSSKKTQETVDEDEYEEEGEEQSQDDSWAGWAWSYVPPLNPFAYGTTPEICPEDLMTNQRSKVFNFGLYVEHISVTFKTTVGQSSRGHISTPRTRFVGHTVLKFSGCFMDSYIVGLETVVARMGIDGASMEPIGSCPCGSTFQEPNYLVSPSALMSKAYLKSSLFDTVDIEKLYPTDWEERILAESEIEMMSRTSFLAIDYFYSLKLPEDFQSNHQMQLQDFLEYSDYPEKALCRIFIGRTKLTFTPGLLHRLQMLFHSLKKSEYPPFQPPVIDTRPTDDVKPKINLRKYELKILSPVISFLPLPSHRSISRSDLSTDELSVMVKFDDIIVQQTVPMYPRRLANYATSCKNLDDQTVQSCYSDIAVVVSMEVFLGLNEHNTKLVDLKKLLYTQLTLIHPELWEDPLFPSRIHHISLEECRIVIGLPQMLVLNHTFLFLASPEHSSENFKRIVEDAVIWDKCISLKVFSLGGKVAYSDGCTSYNLSLTELEAFQDKLPIFISSKCSKDTPFISCDIVSGPLSPATLKLSVAEYETYLRQDIFDFFGYKPVPPPSEPVINQSEASTNQNSVRATLDSTAKSFTDGKSLNSSFFRLSTDSGMLLDVRPSSKKTQILNWLYAVSSISFKINIKPGVMVVGTRFSITLPSIEMTTECHGDPDRITPLSSSAFPLRVTVSKFSFVDCNDKILLPCNFTSILTKSEMKVTEADSTIDSCRQTSICIHSDLDPIVFSLSISKIKSIISATEMMLGFVDSLLSLNLSAGKVVPVPSGGLSDVSESSSLAGMKNKISIWFQLTIPKVAATLSIASKVLTLEVEDAYTSFDYQEVYMKLKTKVGKCTAWEAEEGTTLKNLILNMTPRPEDLTKPHNFFTATYTTAEIESFKSKIEFEEDQMPKLDMTKEKYISEVDIQLEQFDVKLSRDILQSFASIFCILMELKVPNNLGRNFTPVNKQPKSIFATINGSSLPLIYLQSFGVRFYVTLPGQDFDTFVLQVLEASITPQVDNKINRFPILRPDLYEYATKANLLDIPGSELEDRQYKLVISGFSVSLIPASAISMDASVYQQENPALRWNKLNCDYENVEEVKSKPIISLTDIEAVFAPAILHCVKSESFSESLVCGHSLEVYFTSMSSLYISAEVLELLFNTYKSFDFYTKVEHKPDKASSVTYMSCEVPITLYATMKKLNVHFFDEKSSSLLVNLKLLEPYIISHMIKNFDKFEFSAYDSSVSIGGAFKTVTDINETDYSLKIFETRSGEPIEPNGINPSFITLQLTQFLQGKGIIRLELGKPTKINLKLPLIQELKKVYQRMLPFLNEESEPGNSWGCVSSLHKAILKTSQIVLNIELMDHGVNCSFDNLSLVVSPEATDDGGLSDISLALDSITMTINEKMLMEPVNFKSYMNFKFDKNGHVKAVEGFTNFHKLILLLNPVIIEEACAATNELISCFNKVKGESGESSRKNVPEEQMRESVAYVDDLRTGPFQFLSYESQKEDMANPLSILPYQIHACNLPSSLVWKYPHPRILTRVEISPLPLEEASDFTFPETSRSVPCVLQFWCPTSKIFKSYQRFSLSDMQSTKLDLPSKNDRRNSVASSIWRVVMNLNEEDQKSVLVVKPETLLCSMRVDSCFDAHSLPNFQFSFNAREISVILDLVAAIGEQSKESIASTEVCLKKVSLSQTNWSGQSRFDLIGHLSVNMIDYRYLTYQNVLGDCPLEVTFFNEALSNASDLTVTIRDSVDIKMGQSVHYNIQCLLNSWTKKEVKNPLPFEIINRTNTAIGISQFGTEELITVLPISSVFYSWRSQRKKAELLMLIEATKFVRSEPFVLQIGKKKVALGFGTPEEVWLFLSVESVNRFCMKVTIEGQVSLVSIMRDKIEVSLIPSPTYVELPKVRVHASTVKDSSSLIIDISKMEGFHIRYANRDRGGGVWSGLVPLSGPRAKDAVLVKVPLADKEAFTTLWVHLIREKPTGRILVMFSPLYMIRSYLPSSIIVHSKTNGHSKREAMEIEGKGSLSNFELQGSIDSVYSLTFQIEADYPESPAVPLSYGILRNEKPSFDVPSISEILDSVESSCGWPYLQKGFGVRWVEAMQPNADIDIAFTRISPYCNTLLLDIRPWGLIINQSSVNLCLKSVDIPDPCNIPVDSVLATPRLSSMFSLEFDCNDGKVVSEPLQLIESSSKPGYRPKVDGSININCFTRATFAYGDKFYDLVLHCRQVNDIILILVLDPVIVSNFVPGLLVSSPTSHSTIFQRQGNNYLMDLKLCGDPCPIVIDCNKDFGNLDENAFDVKRFVASVPLCLTTAVVTMPVVIAVGFKHGVTSIDVAEDVSWTMLLYNTTKEIIIVAEANEETDCVQLLPESAVHFSHSEVVSKFPGTHGVAFLKRLRFTSLMEGKMTQWSNFIDVSCSYDQIVCIPHCIDLKVHIEMKSNKYIVYLQPISRMEVSASEIRKKLVNKGAAEEMKHNNVEVVAEETIYGNMIQKKKCHFENLHQKVEKILEPVKYKRKLFFSSYIKLLSFTLLDDVSHESQARKEVLHLTAKQLVLCLRPTNSGDLQGLICMERIQVDNQMMNDSYSSYNWPVIFYSKTQPLLENRRIELPIEQQIAFIRKNSFLQVNFSLYEDFRLRRFAFEIGEFSALFEDTLYFRLKDIFKSFYSNSEKKADLLYPFNSSDLSRISSVCNPLVLERFFVSEISGSLSIRSSVKIYLALDHTPVKIGNFTRQDVLSTSYDLGQAFSAHCLSNILFKAGIVLGSLEIIGSPTLLVQRFSTGFKDFVKLPYHGLFEGPKGFIAGVLNGSVSLISHITGGTLLSLTQVADNVARNLDRLTLDSEHILLREEGWRRRPKDLTEGISRGLSDLGLSILGAVGGLAHHPVQSLLEGRGATGFALGVTKGAIGLVTKPLGGAASFVASTGKGLLAGSYDVGDVNVVRPPFSYEISEEKNSEVKIRQKLRSSLLLGRKDELHIFEAMRVTSREVFTAVTLILTEEVLLFLDGSEDTPEAVLSLRDLECQEGDNDPTMVCIRVKKKEASPIFIGEEVIPPFDPKRIHEYLASCTGMVFQDSSAFEDGVFESGVIRLVLNPGERDHFVCVVKRFLSQFLSDKF</sequence>
<name>A0AA88KYG8_ARTSF</name>
<evidence type="ECO:0000313" key="4">
    <source>
        <dbReference type="Proteomes" id="UP001187531"/>
    </source>
</evidence>
<dbReference type="Pfam" id="PF12624">
    <property type="entry name" value="VPS13_N"/>
    <property type="match status" value="1"/>
</dbReference>
<feature type="domain" description="Chorein N-terminal" evidence="2">
    <location>
        <begin position="1"/>
        <end position="175"/>
    </location>
</feature>
<dbReference type="InterPro" id="IPR039782">
    <property type="entry name" value="VPS13B"/>
</dbReference>
<evidence type="ECO:0000259" key="2">
    <source>
        <dbReference type="Pfam" id="PF12624"/>
    </source>
</evidence>
<comment type="caution">
    <text evidence="3">The sequence shown here is derived from an EMBL/GenBank/DDBJ whole genome shotgun (WGS) entry which is preliminary data.</text>
</comment>
<evidence type="ECO:0000256" key="1">
    <source>
        <dbReference type="ARBA" id="ARBA00022448"/>
    </source>
</evidence>
<gene>
    <name evidence="3" type="ORF">QYM36_011085</name>
</gene>
<dbReference type="PANTHER" id="PTHR12517">
    <property type="entry name" value="VACUOLAR PROTEIN SORTING-ASSOCIATED PROTEIN 13B"/>
    <property type="match status" value="1"/>
</dbReference>
<organism evidence="3 4">
    <name type="scientific">Artemia franciscana</name>
    <name type="common">Brine shrimp</name>
    <name type="synonym">Artemia sanfranciscana</name>
    <dbReference type="NCBI Taxonomy" id="6661"/>
    <lineage>
        <taxon>Eukaryota</taxon>
        <taxon>Metazoa</taxon>
        <taxon>Ecdysozoa</taxon>
        <taxon>Arthropoda</taxon>
        <taxon>Crustacea</taxon>
        <taxon>Branchiopoda</taxon>
        <taxon>Anostraca</taxon>
        <taxon>Artemiidae</taxon>
        <taxon>Artemia</taxon>
    </lineage>
</organism>
<dbReference type="Proteomes" id="UP001187531">
    <property type="component" value="Unassembled WGS sequence"/>
</dbReference>
<dbReference type="PANTHER" id="PTHR12517:SF0">
    <property type="entry name" value="INTERMEMBRANE LIPID TRANSFER PROTEIN VPS13B"/>
    <property type="match status" value="1"/>
</dbReference>
<accession>A0AA88KYG8</accession>
<keyword evidence="1" id="KW-0813">Transport</keyword>
<protein>
    <recommendedName>
        <fullName evidence="2">Chorein N-terminal domain-containing protein</fullName>
    </recommendedName>
</protein>
<feature type="non-terminal residue" evidence="3">
    <location>
        <position position="3337"/>
    </location>
</feature>
<dbReference type="EMBL" id="JAVRJZ010000015">
    <property type="protein sequence ID" value="KAK2712273.1"/>
    <property type="molecule type" value="Genomic_DNA"/>
</dbReference>
<dbReference type="InterPro" id="IPR026854">
    <property type="entry name" value="VPS13_N"/>
</dbReference>